<keyword evidence="1" id="KW-1133">Transmembrane helix</keyword>
<feature type="transmembrane region" description="Helical" evidence="1">
    <location>
        <begin position="304"/>
        <end position="321"/>
    </location>
</feature>
<reference evidence="2 3" key="1">
    <citation type="submission" date="2020-04" db="EMBL/GenBank/DDBJ databases">
        <title>Hymenobacter polaris sp. nov., isolated from Arctic soil.</title>
        <authorList>
            <person name="Dahal R.H."/>
        </authorList>
    </citation>
    <scope>NUCLEOTIDE SEQUENCE [LARGE SCALE GENOMIC DNA]</scope>
    <source>
        <strain evidence="2 3">RP-2-7</strain>
    </source>
</reference>
<comment type="caution">
    <text evidence="2">The sequence shown here is derived from an EMBL/GenBank/DDBJ whole genome shotgun (WGS) entry which is preliminary data.</text>
</comment>
<sequence length="551" mass="60806">MKDQKFPLTTTRWSGWWWLALGALLVGAALRVWQWQLGTTLFMDELAVVHNLVTRSAGQLVGQPLAEAQVAPPLFLLAEKACLTWLGRSEQALRLPALLASLAALALFWLVAQRVLAPPLVPLALLTLAVGFTFVYYGTQVKQYASDTAIGLLVLWQALRLRDEPAPPSRFWVLAGLGGLVLPFYSQSSLMVFAGCGAALLLLAALDAGRPRLPATAAVVGAWTVGCGASLALAQAALQPVDRAFMHYFWREGLLPVNAHFLSKLWGDVAERWANGLGWLHPTSIWVVLVLVGVVVLWQRQRPAALLLLAPWAMSIAAAAAQQFPLRMRLMDFLVPSLILFVFVAFQAGVQWAWQRNRTLGWGALGICTLPVLYSTTRHNLPPYATEDAKTLYAKLAQVRRPTDAVYAYYGAGQYLRWYGPQYGLSPGSYLLGHCYRRQPGAERQYLKEVDALRGRRMWLLMTHAAPADDRALTSYLDAIGRRGQRLAVRWRYPDEGVGYPVVYAQLYDLTDAKQAARYSAATFPLAPGPAQTADDICWSCYGPQTITATN</sequence>
<evidence type="ECO:0000256" key="1">
    <source>
        <dbReference type="SAM" id="Phobius"/>
    </source>
</evidence>
<protein>
    <recommendedName>
        <fullName evidence="4">Glycosyltransferase RgtA/B/C/D-like domain-containing protein</fullName>
    </recommendedName>
</protein>
<dbReference type="RefSeq" id="WP_169532234.1">
    <property type="nucleotide sequence ID" value="NZ_JABBGH010000002.1"/>
</dbReference>
<name>A0A7Y0FNI0_9BACT</name>
<dbReference type="EMBL" id="JABBGH010000002">
    <property type="protein sequence ID" value="NML66601.1"/>
    <property type="molecule type" value="Genomic_DNA"/>
</dbReference>
<evidence type="ECO:0000313" key="2">
    <source>
        <dbReference type="EMBL" id="NML66601.1"/>
    </source>
</evidence>
<feature type="transmembrane region" description="Helical" evidence="1">
    <location>
        <begin position="333"/>
        <end position="354"/>
    </location>
</feature>
<accession>A0A7Y0FNI0</accession>
<evidence type="ECO:0000313" key="3">
    <source>
        <dbReference type="Proteomes" id="UP000559626"/>
    </source>
</evidence>
<dbReference type="AlphaFoldDB" id="A0A7Y0FNI0"/>
<keyword evidence="1" id="KW-0812">Transmembrane</keyword>
<feature type="transmembrane region" description="Helical" evidence="1">
    <location>
        <begin position="215"/>
        <end position="236"/>
    </location>
</feature>
<feature type="transmembrane region" description="Helical" evidence="1">
    <location>
        <begin position="360"/>
        <end position="377"/>
    </location>
</feature>
<gene>
    <name evidence="2" type="ORF">HHL22_15440</name>
</gene>
<evidence type="ECO:0008006" key="4">
    <source>
        <dbReference type="Google" id="ProtNLM"/>
    </source>
</evidence>
<feature type="transmembrane region" description="Helical" evidence="1">
    <location>
        <begin position="171"/>
        <end position="203"/>
    </location>
</feature>
<feature type="transmembrane region" description="Helical" evidence="1">
    <location>
        <begin position="279"/>
        <end position="298"/>
    </location>
</feature>
<keyword evidence="1" id="KW-0472">Membrane</keyword>
<feature type="transmembrane region" description="Helical" evidence="1">
    <location>
        <begin position="93"/>
        <end position="111"/>
    </location>
</feature>
<organism evidence="2 3">
    <name type="scientific">Hymenobacter polaris</name>
    <dbReference type="NCBI Taxonomy" id="2682546"/>
    <lineage>
        <taxon>Bacteria</taxon>
        <taxon>Pseudomonadati</taxon>
        <taxon>Bacteroidota</taxon>
        <taxon>Cytophagia</taxon>
        <taxon>Cytophagales</taxon>
        <taxon>Hymenobacteraceae</taxon>
        <taxon>Hymenobacter</taxon>
    </lineage>
</organism>
<keyword evidence="3" id="KW-1185">Reference proteome</keyword>
<feature type="transmembrane region" description="Helical" evidence="1">
    <location>
        <begin position="15"/>
        <end position="33"/>
    </location>
</feature>
<proteinExistence type="predicted"/>
<dbReference type="Proteomes" id="UP000559626">
    <property type="component" value="Unassembled WGS sequence"/>
</dbReference>
<feature type="transmembrane region" description="Helical" evidence="1">
    <location>
        <begin position="117"/>
        <end position="137"/>
    </location>
</feature>